<organism evidence="4 5">
    <name type="scientific">Oncorhynchus tshawytscha</name>
    <name type="common">Chinook salmon</name>
    <name type="synonym">Salmo tshawytscha</name>
    <dbReference type="NCBI Taxonomy" id="74940"/>
    <lineage>
        <taxon>Eukaryota</taxon>
        <taxon>Metazoa</taxon>
        <taxon>Chordata</taxon>
        <taxon>Craniata</taxon>
        <taxon>Vertebrata</taxon>
        <taxon>Euteleostomi</taxon>
        <taxon>Actinopterygii</taxon>
        <taxon>Neopterygii</taxon>
        <taxon>Teleostei</taxon>
        <taxon>Protacanthopterygii</taxon>
        <taxon>Salmoniformes</taxon>
        <taxon>Salmonidae</taxon>
        <taxon>Salmoninae</taxon>
        <taxon>Oncorhynchus</taxon>
    </lineage>
</organism>
<accession>A0AAZ3P5V5</accession>
<feature type="region of interest" description="Disordered" evidence="2">
    <location>
        <begin position="580"/>
        <end position="693"/>
    </location>
</feature>
<keyword evidence="1" id="KW-0175">Coiled coil</keyword>
<dbReference type="Pfam" id="PF00169">
    <property type="entry name" value="PH"/>
    <property type="match status" value="2"/>
</dbReference>
<dbReference type="SMART" id="SM00233">
    <property type="entry name" value="PH"/>
    <property type="match status" value="2"/>
</dbReference>
<dbReference type="Ensembl" id="ENSOTST00005193035.1">
    <property type="protein sequence ID" value="ENSOTSP00005112067.1"/>
    <property type="gene ID" value="ENSOTSG00005007118.2"/>
</dbReference>
<dbReference type="PROSITE" id="PS50003">
    <property type="entry name" value="PH_DOMAIN"/>
    <property type="match status" value="1"/>
</dbReference>
<evidence type="ECO:0000256" key="2">
    <source>
        <dbReference type="SAM" id="MobiDB-lite"/>
    </source>
</evidence>
<reference evidence="4" key="2">
    <citation type="submission" date="2025-08" db="UniProtKB">
        <authorList>
            <consortium name="Ensembl"/>
        </authorList>
    </citation>
    <scope>IDENTIFICATION</scope>
</reference>
<dbReference type="Proteomes" id="UP000694402">
    <property type="component" value="Unassembled WGS sequence"/>
</dbReference>
<dbReference type="Gene3D" id="2.30.29.30">
    <property type="entry name" value="Pleckstrin-homology domain (PH domain)/Phosphotyrosine-binding domain (PTB)"/>
    <property type="match status" value="2"/>
</dbReference>
<evidence type="ECO:0000313" key="5">
    <source>
        <dbReference type="Proteomes" id="UP000694402"/>
    </source>
</evidence>
<feature type="region of interest" description="Disordered" evidence="2">
    <location>
        <begin position="148"/>
        <end position="189"/>
    </location>
</feature>
<feature type="coiled-coil region" evidence="1">
    <location>
        <begin position="967"/>
        <end position="994"/>
    </location>
</feature>
<dbReference type="CDD" id="cd01236">
    <property type="entry name" value="PH_RIP"/>
    <property type="match status" value="1"/>
</dbReference>
<feature type="compositionally biased region" description="Basic and acidic residues" evidence="2">
    <location>
        <begin position="625"/>
        <end position="634"/>
    </location>
</feature>
<dbReference type="PANTHER" id="PTHR17271">
    <property type="entry name" value="PLECKSTRIN HOMOLOGY PH DOMAIN-CONTAINING PROTEIN"/>
    <property type="match status" value="1"/>
</dbReference>
<protein>
    <recommendedName>
        <fullName evidence="3">PH domain-containing protein</fullName>
    </recommendedName>
</protein>
<dbReference type="InterPro" id="IPR011993">
    <property type="entry name" value="PH-like_dom_sf"/>
</dbReference>
<feature type="compositionally biased region" description="Basic and acidic residues" evidence="2">
    <location>
        <begin position="671"/>
        <end position="680"/>
    </location>
</feature>
<keyword evidence="5" id="KW-1185">Reference proteome</keyword>
<dbReference type="SUPFAM" id="SSF50729">
    <property type="entry name" value="PH domain-like"/>
    <property type="match status" value="2"/>
</dbReference>
<name>A0AAZ3P5V5_ONCTS</name>
<feature type="domain" description="PH" evidence="3">
    <location>
        <begin position="42"/>
        <end position="149"/>
    </location>
</feature>
<dbReference type="InterPro" id="IPR001849">
    <property type="entry name" value="PH_domain"/>
</dbReference>
<feature type="coiled-coil region" evidence="1">
    <location>
        <begin position="871"/>
        <end position="933"/>
    </location>
</feature>
<feature type="compositionally biased region" description="Low complexity" evidence="2">
    <location>
        <begin position="270"/>
        <end position="294"/>
    </location>
</feature>
<reference evidence="4" key="3">
    <citation type="submission" date="2025-09" db="UniProtKB">
        <authorList>
            <consortium name="Ensembl"/>
        </authorList>
    </citation>
    <scope>IDENTIFICATION</scope>
</reference>
<proteinExistence type="predicted"/>
<evidence type="ECO:0000259" key="3">
    <source>
        <dbReference type="PROSITE" id="PS50003"/>
    </source>
</evidence>
<dbReference type="AlphaFoldDB" id="A0AAZ3P5V5"/>
<feature type="compositionally biased region" description="Basic and acidic residues" evidence="2">
    <location>
        <begin position="643"/>
        <end position="661"/>
    </location>
</feature>
<evidence type="ECO:0000313" key="4">
    <source>
        <dbReference type="Ensembl" id="ENSOTSP00005112067.1"/>
    </source>
</evidence>
<feature type="region of interest" description="Disordered" evidence="2">
    <location>
        <begin position="251"/>
        <end position="322"/>
    </location>
</feature>
<reference evidence="5" key="1">
    <citation type="journal article" date="2018" name="PLoS ONE">
        <title>Chinook salmon (Oncorhynchus tshawytscha) genome and transcriptome.</title>
        <authorList>
            <person name="Christensen K.A."/>
            <person name="Leong J.S."/>
            <person name="Sakhrani D."/>
            <person name="Biagi C.A."/>
            <person name="Minkley D.R."/>
            <person name="Withler R.E."/>
            <person name="Rondeau E.B."/>
            <person name="Koop B.F."/>
            <person name="Devlin R.H."/>
        </authorList>
    </citation>
    <scope>NUCLEOTIDE SEQUENCE [LARGE SCALE GENOMIC DNA]</scope>
</reference>
<dbReference type="GO" id="GO:0015629">
    <property type="term" value="C:actin cytoskeleton"/>
    <property type="evidence" value="ECO:0007669"/>
    <property type="project" value="TreeGrafter"/>
</dbReference>
<dbReference type="InterPro" id="IPR052223">
    <property type="entry name" value="Actin_Cytoskeleton_Reg"/>
</dbReference>
<feature type="compositionally biased region" description="Basic and acidic residues" evidence="2">
    <location>
        <begin position="605"/>
        <end position="615"/>
    </location>
</feature>
<dbReference type="PANTHER" id="PTHR17271:SF9">
    <property type="entry name" value="MYOSIN PHOSPHATASE RHO-INTERACTING PROTEIN"/>
    <property type="match status" value="1"/>
</dbReference>
<dbReference type="GO" id="GO:0051015">
    <property type="term" value="F:actin filament binding"/>
    <property type="evidence" value="ECO:0007669"/>
    <property type="project" value="TreeGrafter"/>
</dbReference>
<evidence type="ECO:0000256" key="1">
    <source>
        <dbReference type="SAM" id="Coils"/>
    </source>
</evidence>
<feature type="coiled-coil region" evidence="1">
    <location>
        <begin position="755"/>
        <end position="782"/>
    </location>
</feature>
<gene>
    <name evidence="4" type="primary">MPRIP</name>
</gene>
<sequence>MSSKDNPCRKFQANIFNKSKCQNCFKPRESHLLSDEDLNQAKPIYGGWLLLAPEGTNFGNPLHRSRKWQRRFFILYEHGLLRYALDEMPSTLPQGTINMNQCSDVIDGESRTGQKNSLCVLTPDREHFIRAECREIINGWQEALTVYPRTNKQNQKKKRKVEPPTPQEPGPAKVTVTSTGGSIPCLPSSIASAERVPASRSTLWQEERWSRASTIPCSRSASCLSQLTQSHPGSSVTREGEERLETLFHQNGSSLSGGRKVRVENPLPSPGALLSPSYSTVSSSQSSLDSEPSSNALSWDSRGGAGGNVGGGGGGRVGRPGKDYVVLSNVPRARRLSHREAFRSDKKRVELRARTRSPGREEVARLFGLERSQWIHVMSTLYVGHFQELYVGHFQEMSLDAEKERRVPDVSCSFNFRRAKSLDRRVTESSMTPDLLNFKKGWMTKLYEDGMWKKHCVMLILPLTFFFLYVVLFQAADMDGEIDLSTCYDVTEFPVQRNYGFQILSKEGACTLSAMTSGIRRNWIQAIMKNARPTIAPPDVTRSLLEEKARGRVVLHPSPQPGPDPSPESPRVEVRVVKTQRSVDHAPATVAAPASEPRKSRVRERRREGRSKTYDWSEFQPGQTEDPKRDKAPETVDPSSESEQERGRRRDERPQRFKQDTHAPSPSQDQGRMEVDHPEPGAEGSGESDGRAPDVQVEIEQRWHQVETTPLREEKQVPISTTDACLTERLPPQELAALLDKEVGFYAHRPKLQLFYCTQKELARLQEQNNMLQEQLEDARGREHSAREGYVLQATCERGFTAMEETHHKVVEDLQRQHQREVSKLLEEKERLLAEETAATIAAIEAMKNAHREEMEKNQRSQISGLSTDIDELHEEELQSIQRELEVLSEQYSQKCLENAHLAQALEAERQALRQCQRENQELNAHNQELNNRLTVEITRMRSCYSGETALSPFTQGKDLYELEVLLRIKESEIQYLKQEIHSLKDELQSALRDKKYATDKYKDIYTELSIVKAKADCDITKLTEKLLVATEALGDRNVDGSATPGYG</sequence>
<feature type="compositionally biased region" description="Gly residues" evidence="2">
    <location>
        <begin position="303"/>
        <end position="318"/>
    </location>
</feature>
<dbReference type="GeneTree" id="ENSGT00940000155286"/>